<dbReference type="Gene3D" id="3.30.1360.40">
    <property type="match status" value="1"/>
</dbReference>
<dbReference type="GO" id="GO:0006265">
    <property type="term" value="P:DNA topological change"/>
    <property type="evidence" value="ECO:0007669"/>
    <property type="project" value="UniProtKB-UniRule"/>
</dbReference>
<evidence type="ECO:0000256" key="1">
    <source>
        <dbReference type="ARBA" id="ARBA00000185"/>
    </source>
</evidence>
<evidence type="ECO:0000256" key="6">
    <source>
        <dbReference type="ARBA" id="ARBA00023235"/>
    </source>
</evidence>
<feature type="domain" description="Topo IIA-type catalytic" evidence="9">
    <location>
        <begin position="36"/>
        <end position="500"/>
    </location>
</feature>
<keyword evidence="2 7" id="KW-1003">Cell membrane</keyword>
<evidence type="ECO:0000256" key="5">
    <source>
        <dbReference type="ARBA" id="ARBA00023136"/>
    </source>
</evidence>
<keyword evidence="4 7" id="KW-0238">DNA-binding</keyword>
<dbReference type="Pfam" id="PF03989">
    <property type="entry name" value="DNA_gyraseA_C"/>
    <property type="match status" value="2"/>
</dbReference>
<feature type="site" description="Transition state stabilizer" evidence="7">
    <location>
        <position position="123"/>
    </location>
</feature>
<dbReference type="STRING" id="28181.BEN30_03215"/>
<dbReference type="NCBIfam" id="NF004044">
    <property type="entry name" value="PRK05561.1"/>
    <property type="match status" value="1"/>
</dbReference>
<organism evidence="10 11">
    <name type="scientific">Magnetovibrio blakemorei</name>
    <dbReference type="NCBI Taxonomy" id="28181"/>
    <lineage>
        <taxon>Bacteria</taxon>
        <taxon>Pseudomonadati</taxon>
        <taxon>Pseudomonadota</taxon>
        <taxon>Alphaproteobacteria</taxon>
        <taxon>Rhodospirillales</taxon>
        <taxon>Magnetovibrionaceae</taxon>
        <taxon>Magnetovibrio</taxon>
    </lineage>
</organism>
<dbReference type="EC" id="5.6.2.2" evidence="7"/>
<dbReference type="GO" id="GO:0003677">
    <property type="term" value="F:DNA binding"/>
    <property type="evidence" value="ECO:0007669"/>
    <property type="project" value="UniProtKB-UniRule"/>
</dbReference>
<dbReference type="GO" id="GO:0007059">
    <property type="term" value="P:chromosome segregation"/>
    <property type="evidence" value="ECO:0007669"/>
    <property type="project" value="UniProtKB-UniRule"/>
</dbReference>
<keyword evidence="6 7" id="KW-0413">Isomerase</keyword>
<evidence type="ECO:0000256" key="7">
    <source>
        <dbReference type="HAMAP-Rule" id="MF_00936"/>
    </source>
</evidence>
<dbReference type="InterPro" id="IPR013760">
    <property type="entry name" value="Topo_IIA-like_dom_sf"/>
</dbReference>
<dbReference type="GO" id="GO:0003918">
    <property type="term" value="F:DNA topoisomerase type II (double strand cut, ATP-hydrolyzing) activity"/>
    <property type="evidence" value="ECO:0007669"/>
    <property type="project" value="UniProtKB-UniRule"/>
</dbReference>
<dbReference type="EMBL" id="MCGG01000007">
    <property type="protein sequence ID" value="OEJ69428.1"/>
    <property type="molecule type" value="Genomic_DNA"/>
</dbReference>
<feature type="site" description="Interaction with DNA" evidence="7">
    <location>
        <position position="82"/>
    </location>
</feature>
<reference evidence="11" key="1">
    <citation type="submission" date="2016-07" db="EMBL/GenBank/DDBJ databases">
        <authorList>
            <person name="Florea S."/>
            <person name="Webb J.S."/>
            <person name="Jaromczyk J."/>
            <person name="Schardl C.L."/>
        </authorList>
    </citation>
    <scope>NUCLEOTIDE SEQUENCE [LARGE SCALE GENOMIC DNA]</scope>
    <source>
        <strain evidence="11">MV-1</strain>
    </source>
</reference>
<dbReference type="InterPro" id="IPR050220">
    <property type="entry name" value="Type_II_DNA_Topoisomerases"/>
</dbReference>
<dbReference type="SUPFAM" id="SSF101904">
    <property type="entry name" value="GyrA/ParC C-terminal domain-like"/>
    <property type="match status" value="1"/>
</dbReference>
<dbReference type="RefSeq" id="WP_069956580.1">
    <property type="nucleotide sequence ID" value="NZ_MCGG01000007.1"/>
</dbReference>
<dbReference type="Gene3D" id="2.120.10.90">
    <property type="entry name" value="DNA gyrase/topoisomerase IV, subunit A, C-terminal"/>
    <property type="match status" value="1"/>
</dbReference>
<dbReference type="InterPro" id="IPR002205">
    <property type="entry name" value="Topo_IIA_dom_A"/>
</dbReference>
<dbReference type="AlphaFoldDB" id="A0A1E5QBL5"/>
<keyword evidence="5 7" id="KW-0472">Membrane</keyword>
<comment type="caution">
    <text evidence="10">The sequence shown here is derived from an EMBL/GenBank/DDBJ whole genome shotgun (WGS) entry which is preliminary data.</text>
</comment>
<dbReference type="GO" id="GO:0009330">
    <property type="term" value="C:DNA topoisomerase type II (double strand cut, ATP-hydrolyzing) complex"/>
    <property type="evidence" value="ECO:0007669"/>
    <property type="project" value="TreeGrafter"/>
</dbReference>
<keyword evidence="3 7" id="KW-0799">Topoisomerase</keyword>
<dbReference type="InterPro" id="IPR006691">
    <property type="entry name" value="GyrA/parC_rep"/>
</dbReference>
<dbReference type="Gene3D" id="1.10.268.10">
    <property type="entry name" value="Topoisomerase, domain 3"/>
    <property type="match status" value="1"/>
</dbReference>
<evidence type="ECO:0000256" key="4">
    <source>
        <dbReference type="ARBA" id="ARBA00023125"/>
    </source>
</evidence>
<dbReference type="GO" id="GO:0005524">
    <property type="term" value="F:ATP binding"/>
    <property type="evidence" value="ECO:0007669"/>
    <property type="project" value="InterPro"/>
</dbReference>
<gene>
    <name evidence="7" type="primary">parC</name>
    <name evidence="10" type="ORF">BEN30_03215</name>
</gene>
<dbReference type="CDD" id="cd00187">
    <property type="entry name" value="TOP4c"/>
    <property type="match status" value="1"/>
</dbReference>
<comment type="subunit">
    <text evidence="7">Heterotetramer composed of ParC and ParE.</text>
</comment>
<dbReference type="Pfam" id="PF00521">
    <property type="entry name" value="DNA_topoisoIV"/>
    <property type="match status" value="1"/>
</dbReference>
<dbReference type="GO" id="GO:0019897">
    <property type="term" value="C:extrinsic component of plasma membrane"/>
    <property type="evidence" value="ECO:0007669"/>
    <property type="project" value="UniProtKB-UniRule"/>
</dbReference>
<dbReference type="FunFam" id="1.10.268.10:FF:000001">
    <property type="entry name" value="DNA gyrase subunit A"/>
    <property type="match status" value="1"/>
</dbReference>
<evidence type="ECO:0000256" key="8">
    <source>
        <dbReference type="PROSITE-ProRule" id="PRU01384"/>
    </source>
</evidence>
<evidence type="ECO:0000259" key="9">
    <source>
        <dbReference type="PROSITE" id="PS52040"/>
    </source>
</evidence>
<evidence type="ECO:0000256" key="3">
    <source>
        <dbReference type="ARBA" id="ARBA00023029"/>
    </source>
</evidence>
<dbReference type="FunFam" id="3.90.199.10:FF:000001">
    <property type="entry name" value="DNA gyrase subunit A"/>
    <property type="match status" value="1"/>
</dbReference>
<dbReference type="GO" id="GO:0005694">
    <property type="term" value="C:chromosome"/>
    <property type="evidence" value="ECO:0007669"/>
    <property type="project" value="InterPro"/>
</dbReference>
<dbReference type="Proteomes" id="UP000095347">
    <property type="component" value="Unassembled WGS sequence"/>
</dbReference>
<proteinExistence type="inferred from homology"/>
<accession>A0A1E5QBL5</accession>
<dbReference type="InterPro" id="IPR013758">
    <property type="entry name" value="Topo_IIA_A/C_ab"/>
</dbReference>
<feature type="site" description="Interaction with DNA" evidence="7">
    <location>
        <position position="80"/>
    </location>
</feature>
<dbReference type="GO" id="GO:0005737">
    <property type="term" value="C:cytoplasm"/>
    <property type="evidence" value="ECO:0007669"/>
    <property type="project" value="TreeGrafter"/>
</dbReference>
<keyword evidence="11" id="KW-1185">Reference proteome</keyword>
<dbReference type="InterPro" id="IPR005742">
    <property type="entry name" value="TopoIV_A_Gneg"/>
</dbReference>
<dbReference type="SUPFAM" id="SSF56719">
    <property type="entry name" value="Type II DNA topoisomerase"/>
    <property type="match status" value="1"/>
</dbReference>
<dbReference type="SMART" id="SM00434">
    <property type="entry name" value="TOP4c"/>
    <property type="match status" value="1"/>
</dbReference>
<dbReference type="PANTHER" id="PTHR43493:SF1">
    <property type="entry name" value="DNA TOPOISOMERASE 4 SUBUNIT A"/>
    <property type="match status" value="1"/>
</dbReference>
<sequence length="747" mass="82936">MSEPAPEGEIRDTRLADALSERYLSYAMSTIMSRSLPDVRDGLKPVHRRLLFAMQQLKLDPKSGFKKCARVVGDVMGKYHPHGDASIYDAMVRMSQEFAVRYPLVDGQGNFGNIDGDNAAAMRYTEARMTEVAMALLDGIDQDTVDFRPTYDGEESEPIVLPSNFPNLLANGAAGIAVGMATSIPPHNVGELCDALKHLIKFPNATIDKLVEFVPGPDFPTGGELVENRDAIVEAYKTGRGGFRVRAKWEVEDLGRGTYQIVITEIPYQVQKSKLIEKIAELINDKRLPILTDVRDESAEDIRVVLEPRTGKVEAAMLMEQMFRMTELESRFSLNMNVLDAYNTPRVMNLREVLAAFLEHRMVVLVRGSNFRLGQIERRLEILGGMLVAYLNLDEVIRIIREEDNAKQVMMATFKLSDVQAEAILNMRLRQLRKLEEMEIRTENDALVVEQTALNTLLNDEELRWKSIAGQINEIKEKFGQKTEIGKRRTVVGDAPTAVIVPLEAMIEREPITVVCSQKGWIRAIKGHLSDEQVKDIKYKEGDKERYTLAAQTTDKILIFATNGRFYTLGCDKLPGGRGHGEPLRLMIDLPNDADITEMLVHVTGRKLLVASDSAHGFIVPEDDVLAQTKNGKVVLNVSPGAEATSCTIVPEGADSIAVIGSNRKIVIFPIAELPEITRGKGVILQRYKKGGGAVLRDAKAFTLTEGLSFPFGSGWRTETDLLRWQGKRAGAGALAPRGFPTSNKFA</sequence>
<comment type="similarity">
    <text evidence="7">Belongs to the type II topoisomerase GyrA/ParC subunit family. ParC type 1 subfamily.</text>
</comment>
<feature type="site" description="Interaction with DNA" evidence="7">
    <location>
        <position position="44"/>
    </location>
</feature>
<dbReference type="InterPro" id="IPR013757">
    <property type="entry name" value="Topo_IIA_A_a_sf"/>
</dbReference>
<comment type="function">
    <text evidence="7">Topoisomerase IV is essential for chromosome segregation. It relaxes supercoiled DNA. Performs the decatenation events required during the replication of a circular DNA molecule.</text>
</comment>
<dbReference type="NCBIfam" id="TIGR01062">
    <property type="entry name" value="parC_Gneg"/>
    <property type="match status" value="1"/>
</dbReference>
<dbReference type="Gene3D" id="3.90.199.10">
    <property type="entry name" value="Topoisomerase II, domain 5"/>
    <property type="match status" value="1"/>
</dbReference>
<protein>
    <recommendedName>
        <fullName evidence="7">DNA topoisomerase 4 subunit A</fullName>
        <ecNumber evidence="7">5.6.2.2</ecNumber>
    </recommendedName>
    <alternativeName>
        <fullName evidence="7">Topoisomerase IV subunit A</fullName>
    </alternativeName>
</protein>
<feature type="active site" description="O-(5'-phospho-DNA)-tyrosine intermediate" evidence="7 8">
    <location>
        <position position="124"/>
    </location>
</feature>
<dbReference type="HAMAP" id="MF_00936">
    <property type="entry name" value="ParC_type1"/>
    <property type="match status" value="1"/>
</dbReference>
<comment type="subcellular location">
    <subcellularLocation>
        <location evidence="7">Cell membrane</location>
        <topology evidence="7">Peripheral membrane protein</topology>
    </subcellularLocation>
</comment>
<dbReference type="PANTHER" id="PTHR43493">
    <property type="entry name" value="DNA GYRASE/TOPOISOMERASE SUBUNIT A"/>
    <property type="match status" value="1"/>
</dbReference>
<dbReference type="PROSITE" id="PS52040">
    <property type="entry name" value="TOPO_IIA"/>
    <property type="match status" value="1"/>
</dbReference>
<evidence type="ECO:0000313" key="10">
    <source>
        <dbReference type="EMBL" id="OEJ69428.1"/>
    </source>
</evidence>
<dbReference type="InterPro" id="IPR035516">
    <property type="entry name" value="Gyrase/topoIV_suA_C"/>
</dbReference>
<comment type="catalytic activity">
    <reaction evidence="1 7 8">
        <text>ATP-dependent breakage, passage and rejoining of double-stranded DNA.</text>
        <dbReference type="EC" id="5.6.2.2"/>
    </reaction>
</comment>
<dbReference type="OrthoDB" id="9806486at2"/>
<evidence type="ECO:0000313" key="11">
    <source>
        <dbReference type="Proteomes" id="UP000095347"/>
    </source>
</evidence>
<name>A0A1E5QBL5_9PROT</name>
<evidence type="ECO:0000256" key="2">
    <source>
        <dbReference type="ARBA" id="ARBA00022475"/>
    </source>
</evidence>